<feature type="compositionally biased region" description="Polar residues" evidence="1">
    <location>
        <begin position="1"/>
        <end position="10"/>
    </location>
</feature>
<evidence type="ECO:0000256" key="1">
    <source>
        <dbReference type="SAM" id="MobiDB-lite"/>
    </source>
</evidence>
<evidence type="ECO:0000313" key="3">
    <source>
        <dbReference type="EMBL" id="CAH0380065.1"/>
    </source>
</evidence>
<dbReference type="EMBL" id="CAKKNE010000006">
    <property type="protein sequence ID" value="CAH0380065.1"/>
    <property type="molecule type" value="Genomic_DNA"/>
</dbReference>
<evidence type="ECO:0000313" key="4">
    <source>
        <dbReference type="Proteomes" id="UP000789595"/>
    </source>
</evidence>
<organism evidence="3 4">
    <name type="scientific">Pelagomonas calceolata</name>
    <dbReference type="NCBI Taxonomy" id="35677"/>
    <lineage>
        <taxon>Eukaryota</taxon>
        <taxon>Sar</taxon>
        <taxon>Stramenopiles</taxon>
        <taxon>Ochrophyta</taxon>
        <taxon>Pelagophyceae</taxon>
        <taxon>Pelagomonadales</taxon>
        <taxon>Pelagomonadaceae</taxon>
        <taxon>Pelagomonas</taxon>
    </lineage>
</organism>
<proteinExistence type="predicted"/>
<feature type="compositionally biased region" description="Low complexity" evidence="1">
    <location>
        <begin position="696"/>
        <end position="719"/>
    </location>
</feature>
<name>A0A8J2T326_9STRA</name>
<evidence type="ECO:0000259" key="2">
    <source>
        <dbReference type="Pfam" id="PF12770"/>
    </source>
</evidence>
<accession>A0A8J2T326</accession>
<comment type="caution">
    <text evidence="3">The sequence shown here is derived from an EMBL/GenBank/DDBJ whole genome shotgun (WGS) entry which is preliminary data.</text>
</comment>
<dbReference type="InterPro" id="IPR027417">
    <property type="entry name" value="P-loop_NTPase"/>
</dbReference>
<feature type="compositionally biased region" description="Basic and acidic residues" evidence="1">
    <location>
        <begin position="13"/>
        <end position="26"/>
    </location>
</feature>
<feature type="compositionally biased region" description="Low complexity" evidence="1">
    <location>
        <begin position="672"/>
        <end position="685"/>
    </location>
</feature>
<dbReference type="Pfam" id="PF12770">
    <property type="entry name" value="CHAT"/>
    <property type="match status" value="1"/>
</dbReference>
<dbReference type="AlphaFoldDB" id="A0A8J2T326"/>
<dbReference type="OrthoDB" id="10003345at2759"/>
<keyword evidence="4" id="KW-1185">Reference proteome</keyword>
<dbReference type="Gene3D" id="3.40.50.300">
    <property type="entry name" value="P-loop containing nucleotide triphosphate hydrolases"/>
    <property type="match status" value="1"/>
</dbReference>
<feature type="region of interest" description="Disordered" evidence="1">
    <location>
        <begin position="1"/>
        <end position="49"/>
    </location>
</feature>
<protein>
    <recommendedName>
        <fullName evidence="2">CHAT domain-containing protein</fullName>
    </recommendedName>
</protein>
<dbReference type="Proteomes" id="UP000789595">
    <property type="component" value="Unassembled WGS sequence"/>
</dbReference>
<feature type="domain" description="CHAT" evidence="2">
    <location>
        <begin position="125"/>
        <end position="282"/>
    </location>
</feature>
<reference evidence="3" key="1">
    <citation type="submission" date="2021-11" db="EMBL/GenBank/DDBJ databases">
        <authorList>
            <consortium name="Genoscope - CEA"/>
            <person name="William W."/>
        </authorList>
    </citation>
    <scope>NUCLEOTIDE SEQUENCE</scope>
</reference>
<feature type="region of interest" description="Disordered" evidence="1">
    <location>
        <begin position="666"/>
        <end position="719"/>
    </location>
</feature>
<sequence>MAYRSASPTLENEADHDPSSFKDRFVQRAQTMPEPVPLSDDSSTNRNMRRSASEEFAIDSIWPSSPAHDRAVDTVWPEHGTKTASMLCHESESPSPPSKAPANIVHVLLSKPLGVDLKVRGDIRQLPKLAELNLEGEANKLRQALREAAYANDVDVELKVGIATVKALQSAMTLGARVVHIAGHGHEKFMMFEDGHGGARALEPQALQRLVSAGAGRRHTCRLVVLNSCSSEANGRALVAAGVEHVVAVAQDQNNGKISDHAGIAFCQAFYRSLANMDSVRKAFDIGCAAARKEMRGEVGSDGQFILLPEDKPHDEPIFSPIPGSFRETTRPPPPSNAPAPPTFYVGRASDQCVCVESMLRHRLTTIGGGYGSGKSALAMAAADYASQHRRFDAVVWVNVTTADRFFDDVAEAAKYVIQKAEDDHLNPMNKKMMHIKKRSTSIDTADTSALDTSILVDLASAGRVLVVLNDFENLVLNGFGGQGVAAAQIAARERCRLLLRGLLESCSNISVLMTCSSGSGIGLVPGVTEQVVALGPMTPSDTAYLLLQRNPELKRRATDPFKRQSPRIAPPSVVVAYAAHPFVKRLNGLPFAVSLAVLIINKLFASEEAAKAACEAAGAHKTLPPASKLEPLDRALRVLDEPKLFDPDLRRLREELNHVVLHGRRYRPDGAPASPTSPTSTVSPWAPPPEFQLDAPMSPSTVASPSTPAVPSAPASPWALGPSVEPRQLAIALAAVWGVRLAADAAERGALDALVLNVRLDAVVHLVLDVLAVALLYEARR</sequence>
<gene>
    <name evidence="3" type="ORF">PECAL_6P17020</name>
</gene>
<dbReference type="InterPro" id="IPR024983">
    <property type="entry name" value="CHAT_dom"/>
</dbReference>
<dbReference type="SUPFAM" id="SSF52540">
    <property type="entry name" value="P-loop containing nucleoside triphosphate hydrolases"/>
    <property type="match status" value="1"/>
</dbReference>